<dbReference type="Gene3D" id="3.40.710.10">
    <property type="entry name" value="DD-peptidase/beta-lactamase superfamily"/>
    <property type="match status" value="1"/>
</dbReference>
<feature type="region of interest" description="Disordered" evidence="2">
    <location>
        <begin position="1"/>
        <end position="30"/>
    </location>
</feature>
<feature type="domain" description="Beta-lactamase-related" evidence="3">
    <location>
        <begin position="81"/>
        <end position="368"/>
    </location>
</feature>
<feature type="region of interest" description="Disordered" evidence="2">
    <location>
        <begin position="43"/>
        <end position="82"/>
    </location>
</feature>
<reference evidence="4 5" key="1">
    <citation type="submission" date="2020-03" db="EMBL/GenBank/DDBJ databases">
        <title>WGS of actinomycetes isolated from Thailand.</title>
        <authorList>
            <person name="Thawai C."/>
        </authorList>
    </citation>
    <scope>NUCLEOTIDE SEQUENCE [LARGE SCALE GENOMIC DNA]</scope>
    <source>
        <strain evidence="4 5">PRB2-1</strain>
    </source>
</reference>
<feature type="compositionally biased region" description="Basic and acidic residues" evidence="2">
    <location>
        <begin position="73"/>
        <end position="82"/>
    </location>
</feature>
<dbReference type="InterPro" id="IPR012338">
    <property type="entry name" value="Beta-lactam/transpept-like"/>
</dbReference>
<dbReference type="PANTHER" id="PTHR22935">
    <property type="entry name" value="PENICILLIN-BINDING PROTEIN"/>
    <property type="match status" value="1"/>
</dbReference>
<evidence type="ECO:0000256" key="1">
    <source>
        <dbReference type="ARBA" id="ARBA00038473"/>
    </source>
</evidence>
<feature type="compositionally biased region" description="Gly residues" evidence="2">
    <location>
        <begin position="43"/>
        <end position="54"/>
    </location>
</feature>
<dbReference type="InterPro" id="IPR051478">
    <property type="entry name" value="Beta-lactamase-like_AB/R"/>
</dbReference>
<evidence type="ECO:0000259" key="3">
    <source>
        <dbReference type="Pfam" id="PF00144"/>
    </source>
</evidence>
<dbReference type="SUPFAM" id="SSF56601">
    <property type="entry name" value="beta-lactamase/transpeptidase-like"/>
    <property type="match status" value="1"/>
</dbReference>
<keyword evidence="5" id="KW-1185">Reference proteome</keyword>
<protein>
    <submittedName>
        <fullName evidence="4">Beta-lactamase family protein</fullName>
    </submittedName>
</protein>
<proteinExistence type="inferred from homology"/>
<evidence type="ECO:0000313" key="5">
    <source>
        <dbReference type="Proteomes" id="UP000734511"/>
    </source>
</evidence>
<name>A0ABX0ZTN4_9ACTN</name>
<comment type="caution">
    <text evidence="4">The sequence shown here is derived from an EMBL/GenBank/DDBJ whole genome shotgun (WGS) entry which is preliminary data.</text>
</comment>
<dbReference type="InterPro" id="IPR001466">
    <property type="entry name" value="Beta-lactam-related"/>
</dbReference>
<sequence length="378" mass="38919">MGGQAPGGCSEYGPAAAGGAGPLGDGPAPGACSEYGPGGYVPGGGLPVGAGPRGAGPAPGSPPGGRPATAAHPDLERPHHTPKREELAYGLGSLTKTFTVLLLADLARAGALGLDDPLAAHLPGVRLPPGNARRITLRHLATHTSGLPRVPRDLLAGAVLRPYRNAYAGYTRERLLAALAGARLRHAPGTRWHYSNLGLALLGPALEHAAGAPYADLLTARVLRPLALTSTTLGPGPHPLAPAHRGDGRTPLPPAEMSAFAPAGGLFTTPADLLTYAEALLTPPPSSPLAPALADVRIPQLRRRTPGHRAEIHTLTWYQHPTPAGPLLFHAGATFGQQSFLGLHPPTRTAVAAFATRHDRTTAVVRTAYTLLHTLIAR</sequence>
<accession>A0ABX0ZTN4</accession>
<dbReference type="EMBL" id="JAATEJ010000019">
    <property type="protein sequence ID" value="NJP46132.1"/>
    <property type="molecule type" value="Genomic_DNA"/>
</dbReference>
<evidence type="ECO:0000256" key="2">
    <source>
        <dbReference type="SAM" id="MobiDB-lite"/>
    </source>
</evidence>
<evidence type="ECO:0000313" key="4">
    <source>
        <dbReference type="EMBL" id="NJP46132.1"/>
    </source>
</evidence>
<comment type="similarity">
    <text evidence="1">Belongs to the beta-lactamase family.</text>
</comment>
<dbReference type="Pfam" id="PF00144">
    <property type="entry name" value="Beta-lactamase"/>
    <property type="match status" value="1"/>
</dbReference>
<gene>
    <name evidence="4" type="ORF">HCN08_22380</name>
</gene>
<organism evidence="4 5">
    <name type="scientific">Actinacidiphila epipremni</name>
    <dbReference type="NCBI Taxonomy" id="2053013"/>
    <lineage>
        <taxon>Bacteria</taxon>
        <taxon>Bacillati</taxon>
        <taxon>Actinomycetota</taxon>
        <taxon>Actinomycetes</taxon>
        <taxon>Kitasatosporales</taxon>
        <taxon>Streptomycetaceae</taxon>
        <taxon>Actinacidiphila</taxon>
    </lineage>
</organism>
<dbReference type="Proteomes" id="UP000734511">
    <property type="component" value="Unassembled WGS sequence"/>
</dbReference>
<dbReference type="PANTHER" id="PTHR22935:SF95">
    <property type="entry name" value="BETA-LACTAMASE-LIKE 1-RELATED"/>
    <property type="match status" value="1"/>
</dbReference>